<dbReference type="Proteomes" id="UP000824633">
    <property type="component" value="Chromosome"/>
</dbReference>
<sequence>MEELQLKYVEIIFDKQTPQNVGTEINILSKVDSQIGNLEYKFIVGKGGIWNTIQEFSENNECAWKPKREGEYMVMVQGREKDGRKPLDYLAKEDYSIVRGEAINIMHEEVSIEKAVNEGNEKIDFKDIVDNDDLLRIKKEDFTENKIELKKTINNAEDNVVFFDVKELLKEEKETLVVANDDCGEIAFSEDGKRNNNLKIELAENKDKKINVKNNKGEILHEVILEKNNVLSEESKDNNDREVSVIKEIIIDKEEVVIGEKCSIEVKSNDTNGYLYRFYIKRYKDWDIVRDYDTSNILKYTATEAGEKEFLIQCKRMESTESFEDYRTIKVNVKNIRKIEITNFKCLSKSLIVGEKLEFVVQTNLQAEASEKDEIILLYKFYKIYKDGKSVCIQDYSTKSDVYYKEMENGTYRILCLVKSILSNKEYDDRAILVYTVKPYKDIKINSFVADLNSPQASETDIKFTSEVQGGNNILYKYKVKGPIEEDTGFIDKDEFIWKPMEAGEYEIILYVKDLNYKGEYEDTRKIAFTIEKKGKKLVKILDVVIDKEKKIIIGEPVNIMVNGEGGTRLQYSFIIRKDSRKLEGVDYNKSNWINFIPKQAGEYEVEIMLKDKYSNKPYDAQTVIHLKAMEYVPGEIDYIILPFKETHLIGETIEFECIIQNTQNVVVKYETKINGNSVEQTEFSKNKKLRFVPKIAGKYTIEVYAKNLKCKGEYDSKKQVSLYVSEAPPVIETKIITNKVEGDINEELTFEVISRGGKDVCYEFYLMENNEWKKVQAYSRKHYYSFIPFISGKYKILALAKSYYKKGSYEDYDQIVFYVKGLKK</sequence>
<evidence type="ECO:0000259" key="1">
    <source>
        <dbReference type="Pfam" id="PF07495"/>
    </source>
</evidence>
<dbReference type="RefSeq" id="WP_224036017.1">
    <property type="nucleotide sequence ID" value="NZ_AP024849.1"/>
</dbReference>
<evidence type="ECO:0000313" key="3">
    <source>
        <dbReference type="Proteomes" id="UP000824633"/>
    </source>
</evidence>
<dbReference type="InterPro" id="IPR011123">
    <property type="entry name" value="Y_Y_Y"/>
</dbReference>
<feature type="domain" description="Two component regulator three Y" evidence="1">
    <location>
        <begin position="36"/>
        <end position="95"/>
    </location>
</feature>
<name>A0ABN6IQ42_9CLOT</name>
<feature type="domain" description="Two component regulator three Y" evidence="1">
    <location>
        <begin position="565"/>
        <end position="625"/>
    </location>
</feature>
<accession>A0ABN6IQ42</accession>
<feature type="domain" description="Two component regulator three Y" evidence="1">
    <location>
        <begin position="469"/>
        <end position="531"/>
    </location>
</feature>
<evidence type="ECO:0000313" key="2">
    <source>
        <dbReference type="EMBL" id="BCZ44332.1"/>
    </source>
</evidence>
<keyword evidence="3" id="KW-1185">Reference proteome</keyword>
<gene>
    <name evidence="2" type="ORF">psyc5s11_03990</name>
</gene>
<reference evidence="3" key="1">
    <citation type="submission" date="2021-07" db="EMBL/GenBank/DDBJ databases">
        <title>Complete genome sequencing of a Clostridium isolate.</title>
        <authorList>
            <person name="Ueki A."/>
            <person name="Tonouchi A."/>
        </authorList>
    </citation>
    <scope>NUCLEOTIDE SEQUENCE [LARGE SCALE GENOMIC DNA]</scope>
    <source>
        <strain evidence="3">C5S11</strain>
    </source>
</reference>
<feature type="domain" description="Two component regulator three Y" evidence="1">
    <location>
        <begin position="662"/>
        <end position="725"/>
    </location>
</feature>
<dbReference type="EMBL" id="AP024849">
    <property type="protein sequence ID" value="BCZ44332.1"/>
    <property type="molecule type" value="Genomic_DNA"/>
</dbReference>
<feature type="domain" description="Two component regulator three Y" evidence="1">
    <location>
        <begin position="377"/>
        <end position="438"/>
    </location>
</feature>
<dbReference type="Pfam" id="PF07495">
    <property type="entry name" value="Y_Y_Y"/>
    <property type="match status" value="6"/>
</dbReference>
<proteinExistence type="predicted"/>
<dbReference type="NCBIfam" id="NF010681">
    <property type="entry name" value="PRK14081.1"/>
    <property type="match status" value="1"/>
</dbReference>
<organism evidence="2 3">
    <name type="scientific">Clostridium gelidum</name>
    <dbReference type="NCBI Taxonomy" id="704125"/>
    <lineage>
        <taxon>Bacteria</taxon>
        <taxon>Bacillati</taxon>
        <taxon>Bacillota</taxon>
        <taxon>Clostridia</taxon>
        <taxon>Eubacteriales</taxon>
        <taxon>Clostridiaceae</taxon>
        <taxon>Clostridium</taxon>
    </lineage>
</organism>
<protein>
    <recommendedName>
        <fullName evidence="1">Two component regulator three Y domain-containing protein</fullName>
    </recommendedName>
</protein>
<feature type="domain" description="Two component regulator three Y" evidence="1">
    <location>
        <begin position="269"/>
        <end position="334"/>
    </location>
</feature>